<feature type="transmembrane region" description="Helical" evidence="2">
    <location>
        <begin position="120"/>
        <end position="143"/>
    </location>
</feature>
<accession>A0AAW0UIF1</accession>
<reference evidence="3 4" key="1">
    <citation type="submission" date="2023-03" db="EMBL/GenBank/DDBJ databases">
        <title>High-quality genome of Scylla paramamosain provides insights in environmental adaptation.</title>
        <authorList>
            <person name="Zhang L."/>
        </authorList>
    </citation>
    <scope>NUCLEOTIDE SEQUENCE [LARGE SCALE GENOMIC DNA]</scope>
    <source>
        <strain evidence="3">LZ_2023a</strain>
        <tissue evidence="3">Muscle</tissue>
    </source>
</reference>
<proteinExistence type="predicted"/>
<evidence type="ECO:0000313" key="3">
    <source>
        <dbReference type="EMBL" id="KAK8399919.1"/>
    </source>
</evidence>
<evidence type="ECO:0000313" key="4">
    <source>
        <dbReference type="Proteomes" id="UP001487740"/>
    </source>
</evidence>
<name>A0AAW0UIF1_SCYPA</name>
<organism evidence="3 4">
    <name type="scientific">Scylla paramamosain</name>
    <name type="common">Mud crab</name>
    <dbReference type="NCBI Taxonomy" id="85552"/>
    <lineage>
        <taxon>Eukaryota</taxon>
        <taxon>Metazoa</taxon>
        <taxon>Ecdysozoa</taxon>
        <taxon>Arthropoda</taxon>
        <taxon>Crustacea</taxon>
        <taxon>Multicrustacea</taxon>
        <taxon>Malacostraca</taxon>
        <taxon>Eumalacostraca</taxon>
        <taxon>Eucarida</taxon>
        <taxon>Decapoda</taxon>
        <taxon>Pleocyemata</taxon>
        <taxon>Brachyura</taxon>
        <taxon>Eubrachyura</taxon>
        <taxon>Portunoidea</taxon>
        <taxon>Portunidae</taxon>
        <taxon>Portuninae</taxon>
        <taxon>Scylla</taxon>
    </lineage>
</organism>
<dbReference type="AlphaFoldDB" id="A0AAW0UIF1"/>
<feature type="compositionally biased region" description="Basic and acidic residues" evidence="1">
    <location>
        <begin position="1"/>
        <end position="30"/>
    </location>
</feature>
<gene>
    <name evidence="3" type="ORF">O3P69_002956</name>
</gene>
<protein>
    <submittedName>
        <fullName evidence="3">Uncharacterized protein</fullName>
    </submittedName>
</protein>
<keyword evidence="2" id="KW-1133">Transmembrane helix</keyword>
<keyword evidence="2" id="KW-0812">Transmembrane</keyword>
<dbReference type="Proteomes" id="UP001487740">
    <property type="component" value="Unassembled WGS sequence"/>
</dbReference>
<feature type="transmembrane region" description="Helical" evidence="2">
    <location>
        <begin position="78"/>
        <end position="100"/>
    </location>
</feature>
<keyword evidence="2" id="KW-0472">Membrane</keyword>
<evidence type="ECO:0000256" key="2">
    <source>
        <dbReference type="SAM" id="Phobius"/>
    </source>
</evidence>
<evidence type="ECO:0000256" key="1">
    <source>
        <dbReference type="SAM" id="MobiDB-lite"/>
    </source>
</evidence>
<dbReference type="EMBL" id="JARAKH010000010">
    <property type="protein sequence ID" value="KAK8399919.1"/>
    <property type="molecule type" value="Genomic_DNA"/>
</dbReference>
<keyword evidence="4" id="KW-1185">Reference proteome</keyword>
<feature type="region of interest" description="Disordered" evidence="1">
    <location>
        <begin position="1"/>
        <end position="45"/>
    </location>
</feature>
<sequence length="259" mass="27747">MKEKEKREEKEKEKEKEEKEEKAKETKKEKEEEEEEKDVHHAFLSVSSRGRLPPQRLSAAPHFSPDKLACSQHTIMKLSVVFCVATVTLLPLAHAVFLVASSSSAASSTVGLTLGTSGSAAAALGVAGLVAGALVLGGLALAASRNKRDVSSHCLPSSSPELILELAASADQLGCGLRLVCELEATPDDALSTDERLILNLFGRQVKPVTFSQMKNAKSSFQYAALVGSRAKSVTECGQVFDQCPFDRRTIMGAFNATK</sequence>
<comment type="caution">
    <text evidence="3">The sequence shown here is derived from an EMBL/GenBank/DDBJ whole genome shotgun (WGS) entry which is preliminary data.</text>
</comment>